<keyword evidence="3" id="KW-1185">Reference proteome</keyword>
<sequence length="229" mass="26700">MVNANEWLDEKIPKIKEHKQHIFKFTDNIKVVMPHIRMAAIILIIEIQIIIQAPKLSILYTLLEGELNLNDFVNLQCLYVYGSGRGQQQKLTSLKIDKCYKLENLYFRHPSASNITIGEDKQPITDRHRFKTAKKIEEENLEQQVTVIILKEDCQLCLDILQEILQNNNAFARKQLEKVTNRLSNVLTAEEIQELLGKKVEINELEIQLNNLKIQEQAITRLKIKITKM</sequence>
<evidence type="ECO:0000313" key="3">
    <source>
        <dbReference type="Proteomes" id="UP000789901"/>
    </source>
</evidence>
<dbReference type="EMBL" id="CAJVQB010000352">
    <property type="protein sequence ID" value="CAG8483786.1"/>
    <property type="molecule type" value="Genomic_DNA"/>
</dbReference>
<name>A0ABM8VZ63_GIGMA</name>
<protein>
    <submittedName>
        <fullName evidence="2">12846_t:CDS:1</fullName>
    </submittedName>
</protein>
<dbReference type="Proteomes" id="UP000789901">
    <property type="component" value="Unassembled WGS sequence"/>
</dbReference>
<evidence type="ECO:0000313" key="2">
    <source>
        <dbReference type="EMBL" id="CAG8483786.1"/>
    </source>
</evidence>
<organism evidence="2 3">
    <name type="scientific">Gigaspora margarita</name>
    <dbReference type="NCBI Taxonomy" id="4874"/>
    <lineage>
        <taxon>Eukaryota</taxon>
        <taxon>Fungi</taxon>
        <taxon>Fungi incertae sedis</taxon>
        <taxon>Mucoromycota</taxon>
        <taxon>Glomeromycotina</taxon>
        <taxon>Glomeromycetes</taxon>
        <taxon>Diversisporales</taxon>
        <taxon>Gigasporaceae</taxon>
        <taxon>Gigaspora</taxon>
    </lineage>
</organism>
<comment type="caution">
    <text evidence="2">The sequence shown here is derived from an EMBL/GenBank/DDBJ whole genome shotgun (WGS) entry which is preliminary data.</text>
</comment>
<feature type="coiled-coil region" evidence="1">
    <location>
        <begin position="162"/>
        <end position="222"/>
    </location>
</feature>
<proteinExistence type="predicted"/>
<accession>A0ABM8VZ63</accession>
<gene>
    <name evidence="2" type="ORF">GMARGA_LOCUS1373</name>
</gene>
<evidence type="ECO:0000256" key="1">
    <source>
        <dbReference type="SAM" id="Coils"/>
    </source>
</evidence>
<keyword evidence="1" id="KW-0175">Coiled coil</keyword>
<reference evidence="2 3" key="1">
    <citation type="submission" date="2021-06" db="EMBL/GenBank/DDBJ databases">
        <authorList>
            <person name="Kallberg Y."/>
            <person name="Tangrot J."/>
            <person name="Rosling A."/>
        </authorList>
    </citation>
    <scope>NUCLEOTIDE SEQUENCE [LARGE SCALE GENOMIC DNA]</scope>
    <source>
        <strain evidence="2 3">120-4 pot B 10/14</strain>
    </source>
</reference>